<dbReference type="GO" id="GO:0001147">
    <property type="term" value="F:transcription termination site sequence-specific DNA binding"/>
    <property type="evidence" value="ECO:0007669"/>
    <property type="project" value="TreeGrafter"/>
</dbReference>
<evidence type="ECO:0000259" key="3">
    <source>
        <dbReference type="Pfam" id="PF12726"/>
    </source>
</evidence>
<sequence>MLRRIGPDTWEGEGPEYLHVVFNSIKDNTRYAEMLQGRQNVHKDDWYLKWIDIYVQTIGNLPVFKDILPSVLQFLCEELQHERFKEVRPTAMIVASRLLSAILLHVEKDVPSKHEGLALDVMTIHASTFVSIAFGKAFANDEWAEARTQTRKLIKQALLTDVKCTLSLASQLCSSTDKSSQLSSPIVHEQIWKNVYHEIQPGDSDGVAMLVSTLAKISHMDDFKELAFVDNFRNSHPSHQSALAGVNKALAVFRSGFLDAVARYSDLSLPSIVADLLRRADVVKHITMLMLSPVEMIQETAQALAGSAFDVEVRLDCFRALLDNYPDATLGGIMEFLQSYTQYSVVVPEACSLSQALARCLTDVIEVLCSSPSGLLLHEEFLRAHGESLAVLLPQWWRLMTKALSVIFSKTPRWAVFFNNEDMVLWMRDALIFGRDMLAQRRVIESGALVLSQRQAGPGMKLSRAGRKMVDDLQQVLLELARWLRLTDEELLHQSFALLESLLSCFKETNVRPSPAALQKLQKHVDDGRKKGPGHLLTRLDSTRRAKLEDALNAFDEDEDVQIISHVVPRLKKTAQIPAPKHASSSTLAQIRTPLEKPNQQAPVPLRKSSTKASISNYFTAHDQKKLNAESSLPQFSRQATRVEEKRSAASSTRPTKNLKTVIKDESSSTSRRSVGTSSSSEDEESEEDGDAKGLASLSKLQRTPTIKKPAERRQVKMLIDAPMGGRNRTIELRNKREDARRTQLRMKPDISGLHRTLLSWDYDYAGPYPPGDKLQLIRVPDRFVDHEQYQKIFEPLLFLECWTQLGESKEETLETYDCQITSRQFTNDYLDVDVSIAGSLQKDWSLSDVDVVLFRHPTSNRGALGKVQSYRTTPVAIQATVRFYLKGSDPGLQINTSWRVSKVLSLATLHREYAALMALPHYDLCNTILQPKITRPEVLDVSEIQQTMRGYNVNEPQARAILGSLGADGFALIQGPPGTGKTSTICGLVHLFLSRRPRSATAIHAGRTGGPADKEPVKKVLLCAPSNAAIDEIAYRLKEGVSGSGRRTIHPKVVRVGAVRSMNVSVRDVSLEYLIDQKLDANPELRGSSGEAGTAIARLRAELESVKRLRQQKLEEMAMIHDNSAKTFALEEEVKKLNKQRVNLTHQLDKMKDKQKSDSRTLDATRRKFRAEVLQEADVICSTLSGSAYEYLETYDFEMVIIDEAAQAIELSSLIPLKYGCKTCVMVGDPQQLPPTVKSLDACKFGYDQSLFVRFQRTNRMLFIYSVYNIACIPI</sequence>
<dbReference type="GO" id="GO:0004386">
    <property type="term" value="F:helicase activity"/>
    <property type="evidence" value="ECO:0007669"/>
    <property type="project" value="UniProtKB-KW"/>
</dbReference>
<accession>A0A1C7M415</accession>
<comment type="caution">
    <text evidence="6">The sequence shown here is derived from an EMBL/GenBank/DDBJ whole genome shotgun (WGS) entry which is preliminary data.</text>
</comment>
<dbReference type="GO" id="GO:0006369">
    <property type="term" value="P:termination of RNA polymerase II transcription"/>
    <property type="evidence" value="ECO:0007669"/>
    <property type="project" value="TreeGrafter"/>
</dbReference>
<dbReference type="CDD" id="cd18042">
    <property type="entry name" value="DEXXQc_SETX"/>
    <property type="match status" value="1"/>
</dbReference>
<gene>
    <name evidence="6" type="ORF">A0H81_08325</name>
</gene>
<proteinExistence type="predicted"/>
<keyword evidence="6" id="KW-0347">Helicase</keyword>
<evidence type="ECO:0000313" key="7">
    <source>
        <dbReference type="Proteomes" id="UP000092993"/>
    </source>
</evidence>
<dbReference type="STRING" id="5627.A0A1C7M415"/>
<name>A0A1C7M415_GRIFR</name>
<evidence type="ECO:0000313" key="6">
    <source>
        <dbReference type="EMBL" id="OBZ71655.1"/>
    </source>
</evidence>
<dbReference type="OrthoDB" id="6513042at2759"/>
<dbReference type="PANTHER" id="PTHR10887">
    <property type="entry name" value="DNA2/NAM7 HELICASE FAMILY"/>
    <property type="match status" value="1"/>
</dbReference>
<dbReference type="GO" id="GO:0016604">
    <property type="term" value="C:nuclear body"/>
    <property type="evidence" value="ECO:0007669"/>
    <property type="project" value="TreeGrafter"/>
</dbReference>
<dbReference type="InterPro" id="IPR045055">
    <property type="entry name" value="DNA2/NAM7-like"/>
</dbReference>
<feature type="domain" description="Helicase Sen1 N-terminal" evidence="3">
    <location>
        <begin position="1"/>
        <end position="496"/>
    </location>
</feature>
<dbReference type="Proteomes" id="UP000092993">
    <property type="component" value="Unassembled WGS sequence"/>
</dbReference>
<feature type="compositionally biased region" description="Polar residues" evidence="2">
    <location>
        <begin position="649"/>
        <end position="659"/>
    </location>
</feature>
<feature type="domain" description="Helicase SEN1 beta-barrel" evidence="5">
    <location>
        <begin position="813"/>
        <end position="904"/>
    </location>
</feature>
<dbReference type="Pfam" id="PF12726">
    <property type="entry name" value="SEN1_N"/>
    <property type="match status" value="1"/>
</dbReference>
<dbReference type="Pfam" id="PF23576">
    <property type="entry name" value="SEN1_barrel"/>
    <property type="match status" value="1"/>
</dbReference>
<reference evidence="6 7" key="1">
    <citation type="submission" date="2016-03" db="EMBL/GenBank/DDBJ databases">
        <title>Whole genome sequencing of Grifola frondosa 9006-11.</title>
        <authorList>
            <person name="Min B."/>
            <person name="Park H."/>
            <person name="Kim J.-G."/>
            <person name="Cho H."/>
            <person name="Oh Y.-L."/>
            <person name="Kong W.-S."/>
            <person name="Choi I.-G."/>
        </authorList>
    </citation>
    <scope>NUCLEOTIDE SEQUENCE [LARGE SCALE GENOMIC DNA]</scope>
    <source>
        <strain evidence="6 7">9006-11</strain>
    </source>
</reference>
<dbReference type="PANTHER" id="PTHR10887:SF495">
    <property type="entry name" value="HELICASE SENATAXIN ISOFORM X1-RELATED"/>
    <property type="match status" value="1"/>
</dbReference>
<feature type="region of interest" description="Disordered" evidence="2">
    <location>
        <begin position="629"/>
        <end position="715"/>
    </location>
</feature>
<keyword evidence="7" id="KW-1185">Reference proteome</keyword>
<dbReference type="InterPro" id="IPR041677">
    <property type="entry name" value="DNA2/NAM7_AAA_11"/>
</dbReference>
<feature type="coiled-coil region" evidence="1">
    <location>
        <begin position="1097"/>
        <end position="1155"/>
    </location>
</feature>
<dbReference type="InterPro" id="IPR027417">
    <property type="entry name" value="P-loop_NTPase"/>
</dbReference>
<dbReference type="InterPro" id="IPR056474">
    <property type="entry name" value="SEN1_barrel"/>
</dbReference>
<protein>
    <submittedName>
        <fullName evidence="6">Putative ATP-dependent helicase C29A10.10c</fullName>
    </submittedName>
</protein>
<evidence type="ECO:0000256" key="2">
    <source>
        <dbReference type="SAM" id="MobiDB-lite"/>
    </source>
</evidence>
<dbReference type="SUPFAM" id="SSF52540">
    <property type="entry name" value="P-loop containing nucleoside triphosphate hydrolases"/>
    <property type="match status" value="1"/>
</dbReference>
<dbReference type="Pfam" id="PF13086">
    <property type="entry name" value="AAA_11"/>
    <property type="match status" value="1"/>
</dbReference>
<dbReference type="OMA" id="IPLRYEC"/>
<evidence type="ECO:0000259" key="5">
    <source>
        <dbReference type="Pfam" id="PF23576"/>
    </source>
</evidence>
<dbReference type="InterPro" id="IPR024481">
    <property type="entry name" value="Helicase_Sen1_N"/>
</dbReference>
<evidence type="ECO:0000259" key="4">
    <source>
        <dbReference type="Pfam" id="PF13086"/>
    </source>
</evidence>
<dbReference type="Gene3D" id="3.40.50.300">
    <property type="entry name" value="P-loop containing nucleotide triphosphate hydrolases"/>
    <property type="match status" value="1"/>
</dbReference>
<keyword evidence="6" id="KW-0378">Hydrolase</keyword>
<keyword evidence="6" id="KW-0067">ATP-binding</keyword>
<evidence type="ECO:0000256" key="1">
    <source>
        <dbReference type="SAM" id="Coils"/>
    </source>
</evidence>
<keyword evidence="6" id="KW-0547">Nucleotide-binding</keyword>
<dbReference type="AlphaFoldDB" id="A0A1C7M415"/>
<feature type="compositionally biased region" description="Low complexity" evidence="2">
    <location>
        <begin position="668"/>
        <end position="680"/>
    </location>
</feature>
<dbReference type="EMBL" id="LUGG01000011">
    <property type="protein sequence ID" value="OBZ71655.1"/>
    <property type="molecule type" value="Genomic_DNA"/>
</dbReference>
<feature type="compositionally biased region" description="Acidic residues" evidence="2">
    <location>
        <begin position="681"/>
        <end position="690"/>
    </location>
</feature>
<keyword evidence="1" id="KW-0175">Coiled coil</keyword>
<organism evidence="6 7">
    <name type="scientific">Grifola frondosa</name>
    <name type="common">Maitake</name>
    <name type="synonym">Polyporus frondosus</name>
    <dbReference type="NCBI Taxonomy" id="5627"/>
    <lineage>
        <taxon>Eukaryota</taxon>
        <taxon>Fungi</taxon>
        <taxon>Dikarya</taxon>
        <taxon>Basidiomycota</taxon>
        <taxon>Agaricomycotina</taxon>
        <taxon>Agaricomycetes</taxon>
        <taxon>Polyporales</taxon>
        <taxon>Grifolaceae</taxon>
        <taxon>Grifola</taxon>
    </lineage>
</organism>
<feature type="compositionally biased region" description="Polar residues" evidence="2">
    <location>
        <begin position="629"/>
        <end position="640"/>
    </location>
</feature>
<feature type="domain" description="DNA2/NAM7 helicase helicase" evidence="4">
    <location>
        <begin position="954"/>
        <end position="1240"/>
    </location>
</feature>